<dbReference type="AlphaFoldDB" id="A0AB34IYE3"/>
<sequence length="368" mass="40651">MSMRRSSMPTLEQQRRPAGSQRRNSLPGRLEPVRRPSCTFGTGRPTSAPRTGFLSEKDFLSPFSGAAEVMWIVAMDGSHLSYRCLRLASMLMDVDNASHHILALNISEGGKTNSLLASNTQEEVRKCGVSMQKFAFKTIGQPEKLSVAQTLVAYVNNCSDLKVRLVLGAQGMRYDDITGVPVMDHIGSVAGECMERVKAPVIVVKQPWRELEGQRNPLGRVQRCGRNGKPGLNLFVCVDDSGLSQQAFNVASKMLRPGDSLVALHVRRPPRDSYSQERENKLRDSYTQSCSQLQNTIKGLESCKYIEVPRTNNSIGEDILEFTDVNMADVIIMSSEELGSSRSQQLGSVSLFVAKHAKPHVCIIKHAE</sequence>
<dbReference type="Pfam" id="PF00582">
    <property type="entry name" value="Usp"/>
    <property type="match status" value="1"/>
</dbReference>
<dbReference type="Proteomes" id="UP001515480">
    <property type="component" value="Unassembled WGS sequence"/>
</dbReference>
<accession>A0AB34IYE3</accession>
<proteinExistence type="predicted"/>
<feature type="compositionally biased region" description="Polar residues" evidence="1">
    <location>
        <begin position="1"/>
        <end position="12"/>
    </location>
</feature>
<dbReference type="EMBL" id="JBGBPQ010000015">
    <property type="protein sequence ID" value="KAL1510343.1"/>
    <property type="molecule type" value="Genomic_DNA"/>
</dbReference>
<reference evidence="3 4" key="1">
    <citation type="journal article" date="2024" name="Science">
        <title>Giant polyketide synthase enzymes in the biosynthesis of giant marine polyether toxins.</title>
        <authorList>
            <person name="Fallon T.R."/>
            <person name="Shende V.V."/>
            <person name="Wierzbicki I.H."/>
            <person name="Pendleton A.L."/>
            <person name="Watervoot N.F."/>
            <person name="Auber R.P."/>
            <person name="Gonzalez D.J."/>
            <person name="Wisecaver J.H."/>
            <person name="Moore B.S."/>
        </authorList>
    </citation>
    <scope>NUCLEOTIDE SEQUENCE [LARGE SCALE GENOMIC DNA]</scope>
    <source>
        <strain evidence="3 4">12B1</strain>
    </source>
</reference>
<keyword evidence="4" id="KW-1185">Reference proteome</keyword>
<evidence type="ECO:0000256" key="1">
    <source>
        <dbReference type="SAM" id="MobiDB-lite"/>
    </source>
</evidence>
<gene>
    <name evidence="3" type="ORF">AB1Y20_006659</name>
</gene>
<organism evidence="3 4">
    <name type="scientific">Prymnesium parvum</name>
    <name type="common">Toxic golden alga</name>
    <dbReference type="NCBI Taxonomy" id="97485"/>
    <lineage>
        <taxon>Eukaryota</taxon>
        <taxon>Haptista</taxon>
        <taxon>Haptophyta</taxon>
        <taxon>Prymnesiophyceae</taxon>
        <taxon>Prymnesiales</taxon>
        <taxon>Prymnesiaceae</taxon>
        <taxon>Prymnesium</taxon>
    </lineage>
</organism>
<name>A0AB34IYE3_PRYPA</name>
<dbReference type="PANTHER" id="PTHR31964">
    <property type="entry name" value="ADENINE NUCLEOTIDE ALPHA HYDROLASES-LIKE SUPERFAMILY PROTEIN"/>
    <property type="match status" value="1"/>
</dbReference>
<dbReference type="SUPFAM" id="SSF52402">
    <property type="entry name" value="Adenine nucleotide alpha hydrolases-like"/>
    <property type="match status" value="1"/>
</dbReference>
<comment type="caution">
    <text evidence="3">The sequence shown here is derived from an EMBL/GenBank/DDBJ whole genome shotgun (WGS) entry which is preliminary data.</text>
</comment>
<evidence type="ECO:0000313" key="3">
    <source>
        <dbReference type="EMBL" id="KAL1510343.1"/>
    </source>
</evidence>
<dbReference type="PANTHER" id="PTHR31964:SF113">
    <property type="entry name" value="USPA DOMAIN-CONTAINING PROTEIN"/>
    <property type="match status" value="1"/>
</dbReference>
<dbReference type="Gene3D" id="3.40.50.620">
    <property type="entry name" value="HUPs"/>
    <property type="match status" value="2"/>
</dbReference>
<protein>
    <recommendedName>
        <fullName evidence="2">UspA domain-containing protein</fullName>
    </recommendedName>
</protein>
<dbReference type="InterPro" id="IPR014729">
    <property type="entry name" value="Rossmann-like_a/b/a_fold"/>
</dbReference>
<feature type="region of interest" description="Disordered" evidence="1">
    <location>
        <begin position="1"/>
        <end position="53"/>
    </location>
</feature>
<feature type="domain" description="UspA" evidence="2">
    <location>
        <begin position="235"/>
        <end position="364"/>
    </location>
</feature>
<evidence type="ECO:0000313" key="4">
    <source>
        <dbReference type="Proteomes" id="UP001515480"/>
    </source>
</evidence>
<dbReference type="InterPro" id="IPR006016">
    <property type="entry name" value="UspA"/>
</dbReference>
<evidence type="ECO:0000259" key="2">
    <source>
        <dbReference type="Pfam" id="PF00582"/>
    </source>
</evidence>